<dbReference type="PROSITE" id="PS51189">
    <property type="entry name" value="FAT"/>
    <property type="match status" value="1"/>
</dbReference>
<evidence type="ECO:0000256" key="2">
    <source>
        <dbReference type="SAM" id="MobiDB-lite"/>
    </source>
</evidence>
<gene>
    <name evidence="5" type="ORF">TeGR_g14364</name>
</gene>
<evidence type="ECO:0000259" key="4">
    <source>
        <dbReference type="PROSITE" id="PS51189"/>
    </source>
</evidence>
<feature type="region of interest" description="Disordered" evidence="2">
    <location>
        <begin position="169"/>
        <end position="205"/>
    </location>
</feature>
<dbReference type="PROSITE" id="PS50290">
    <property type="entry name" value="PI3_4_KINASE_3"/>
    <property type="match status" value="1"/>
</dbReference>
<dbReference type="InterPro" id="IPR003151">
    <property type="entry name" value="PIK-rel_kinase_FAT"/>
</dbReference>
<dbReference type="InterPro" id="IPR046805">
    <property type="entry name" value="Tra1_ring"/>
</dbReference>
<dbReference type="InterPro" id="IPR011009">
    <property type="entry name" value="Kinase-like_dom_sf"/>
</dbReference>
<feature type="compositionally biased region" description="Acidic residues" evidence="2">
    <location>
        <begin position="182"/>
        <end position="198"/>
    </location>
</feature>
<dbReference type="InterPro" id="IPR000403">
    <property type="entry name" value="PI3/4_kinase_cat_dom"/>
</dbReference>
<evidence type="ECO:0000313" key="5">
    <source>
        <dbReference type="EMBL" id="GMI31641.1"/>
    </source>
</evidence>
<dbReference type="PANTHER" id="PTHR11139:SF1">
    <property type="entry name" value="TRANSFORMATION_TRANSCRIPTION DOMAIN-ASSOCIATED PROTEIN"/>
    <property type="match status" value="1"/>
</dbReference>
<keyword evidence="6" id="KW-1185">Reference proteome</keyword>
<feature type="domain" description="FAT" evidence="4">
    <location>
        <begin position="442"/>
        <end position="1018"/>
    </location>
</feature>
<dbReference type="InterPro" id="IPR014009">
    <property type="entry name" value="PIK_FAT"/>
</dbReference>
<dbReference type="Proteomes" id="UP001165060">
    <property type="component" value="Unassembled WGS sequence"/>
</dbReference>
<dbReference type="InterPro" id="IPR050517">
    <property type="entry name" value="DDR_Repair_Kinase"/>
</dbReference>
<feature type="non-terminal residue" evidence="5">
    <location>
        <position position="1531"/>
    </location>
</feature>
<dbReference type="Pfam" id="PF00454">
    <property type="entry name" value="PI3_PI4_kinase"/>
    <property type="match status" value="1"/>
</dbReference>
<reference evidence="5 6" key="1">
    <citation type="journal article" date="2023" name="Commun. Biol.">
        <title>Genome analysis of Parmales, the sister group of diatoms, reveals the evolutionary specialization of diatoms from phago-mixotrophs to photoautotrophs.</title>
        <authorList>
            <person name="Ban H."/>
            <person name="Sato S."/>
            <person name="Yoshikawa S."/>
            <person name="Yamada K."/>
            <person name="Nakamura Y."/>
            <person name="Ichinomiya M."/>
            <person name="Sato N."/>
            <person name="Blanc-Mathieu R."/>
            <person name="Endo H."/>
            <person name="Kuwata A."/>
            <person name="Ogata H."/>
        </authorList>
    </citation>
    <scope>NUCLEOTIDE SEQUENCE [LARGE SCALE GENOMIC DNA]</scope>
</reference>
<dbReference type="SUPFAM" id="SSF56112">
    <property type="entry name" value="Protein kinase-like (PK-like)"/>
    <property type="match status" value="1"/>
</dbReference>
<evidence type="ECO:0008006" key="7">
    <source>
        <dbReference type="Google" id="ProtNLM"/>
    </source>
</evidence>
<name>A0ABQ6MRT6_9STRA</name>
<organism evidence="5 6">
    <name type="scientific">Tetraparma gracilis</name>
    <dbReference type="NCBI Taxonomy" id="2962635"/>
    <lineage>
        <taxon>Eukaryota</taxon>
        <taxon>Sar</taxon>
        <taxon>Stramenopiles</taxon>
        <taxon>Ochrophyta</taxon>
        <taxon>Bolidophyceae</taxon>
        <taxon>Parmales</taxon>
        <taxon>Triparmaceae</taxon>
        <taxon>Tetraparma</taxon>
    </lineage>
</organism>
<evidence type="ECO:0000259" key="3">
    <source>
        <dbReference type="PROSITE" id="PS50290"/>
    </source>
</evidence>
<dbReference type="PANTHER" id="PTHR11139">
    <property type="entry name" value="ATAXIA TELANGIECTASIA MUTATED ATM -RELATED"/>
    <property type="match status" value="1"/>
</dbReference>
<dbReference type="EMBL" id="BRYB01004470">
    <property type="protein sequence ID" value="GMI31641.1"/>
    <property type="molecule type" value="Genomic_DNA"/>
</dbReference>
<accession>A0ABQ6MRT6</accession>
<protein>
    <recommendedName>
        <fullName evidence="7">Non-specific serine/threonine protein kinase</fullName>
    </recommendedName>
</protein>
<comment type="caution">
    <text evidence="5">The sequence shown here is derived from an EMBL/GenBank/DDBJ whole genome shotgun (WGS) entry which is preliminary data.</text>
</comment>
<comment type="similarity">
    <text evidence="1">Belongs to the PI3/PI4-kinase family. TRA1 subfamily.</text>
</comment>
<evidence type="ECO:0000256" key="1">
    <source>
        <dbReference type="ARBA" id="ARBA00007234"/>
    </source>
</evidence>
<proteinExistence type="inferred from homology"/>
<dbReference type="Pfam" id="PF02259">
    <property type="entry name" value="FAT"/>
    <property type="match status" value="1"/>
</dbReference>
<sequence length="1531" mass="164615">MRLAQRLTRDHVQQATQSMRSMNALMSQMDGSGLQKILATPTLAIFEEATAEGAKEVVAPGSALRSLISCVRLLKMTRVFHAFTELRKPCFQVLSVLLDKSDNIPLLMTVVGVVGEWLLDDRAPLTKRERTSFVCKINSFDRLPEVPSGPLVAMSLRLITEYHDRSVVRKRAAPPPASPKTDEEDNEEMDDDDDDEEAGGVKSSLWPVSAIGKPETIGLLSADVKVREKFFGMWATKTVDTSAETLSRLSKAAGNKPLVESGVVGRTPVDFLSQILHTDWEGCGARYWLSAAVDLMLASSLHSGGVEVGDSCGDWLGGAGGAVGPSFYQKFKGMLAEEKKAGLGRCLAAVRSLNHCSVPLAQGLWVSLLNQSWDALADDDVRRSLAPAFEVLLAKPYHRQSLHFSRRPGGDGEAGGGRLNIVTGLLEGVLRLKPTPRLDANLLGSLGTNFNAWFTVLPFMEERLAEAADDGERRVWGGAVKSLLGGLGETDLCFSLSKNMSAMPETKRALTLEMYGELSEASLAFDKLVAMPAEKAAASIAKAGGDVSAGDAMVVDEGGGDDTDIPLTEMALWEERWVAINRSLGQWGVLTHYAQGAGCASLLMECSWKNREWDSVRTLSTNPSIVANLEGGNPAAKLQEIYLSIADGKLGDVEKLCAQTVQLALHNWMLLPPLATRGEAHVGLLSLFHRLVELRESGQIMMEVSSHTRARTFPDLKNILATWRERTPNKWDPLNVFDDLFTWRGHVFAAVTSNFAWSDASSLAALHDKPWTVIKMATVARQQNVKDVSLTSLSKLYATNVMDVPDAFQKLREQIMACEEGPAGLNIINNTNLDFFSAQQKAELFRLKAEFLGKNGQRTKANQAYCHSSQIAPSYGKTWSSWGSSCEAMAVSTEMSLAKDVNASASAKSDGATKIVQLTSQAVACNLEAIRCGRSNARALIPGVLWALRRDGSTAGLLCGTLEAQAKELDPWVWIPYIPLLLSSLSRIEGKVMKEILSSVGKAFPEALFYPLRAFMIERKESEARAGAGAGGGGSAGVAQELMNGICKDHPSLFAGLEIMLGEFDRFALSWEQQLLTDLTVLVERIEALGEGGGGLPEEMLERVRGTLVSISTTYFADEPGREEFVSVYKEPFAKHFLAPTLPPMNTVLSRLMLWQRRLRNSVKACEGKHALAATSAVLAAVSCESPDLFSNSGGGSKGASGTAAAAAAAAAASAAIVAASGGGGMEGAGVASIEIPGGYGSDSKPSPELHAKIVKFGSEVEVLQRGGAFARRISMRGSDGRDHLFLLEHRDAHATFTDIRAGMVVSCWDRLLRRSIMGMRRHVAISRVTVVPLSPRLRLVSDSEKTLALRDIADEGLGPGGVAAVGNAFRAAVAKNGGDREEAVRAAIASGEGVLRRHMMKLLGGTAELWSFRKNFASQLAAKCLMEHVFCGATSLDKFAFDAGTGAVVLADFAPAYDISGLLVRDPAMGVPAFRLSPNLVDMIGPILLEGAFVPTMATIAGAVCDKKELMAPLLSLLIRDDIASWHSSK</sequence>
<feature type="domain" description="PI3K/PI4K catalytic" evidence="3">
    <location>
        <begin position="1258"/>
        <end position="1531"/>
    </location>
</feature>
<dbReference type="Pfam" id="PF20206">
    <property type="entry name" value="Tra1_ring"/>
    <property type="match status" value="1"/>
</dbReference>
<evidence type="ECO:0000313" key="6">
    <source>
        <dbReference type="Proteomes" id="UP001165060"/>
    </source>
</evidence>